<dbReference type="CDD" id="cd15482">
    <property type="entry name" value="Sialidase_non-viral"/>
    <property type="match status" value="1"/>
</dbReference>
<evidence type="ECO:0000313" key="2">
    <source>
        <dbReference type="EMBL" id="SVC39666.1"/>
    </source>
</evidence>
<dbReference type="GO" id="GO:0006689">
    <property type="term" value="P:ganglioside catabolic process"/>
    <property type="evidence" value="ECO:0007669"/>
    <property type="project" value="TreeGrafter"/>
</dbReference>
<name>A0A382LSZ0_9ZZZZ</name>
<dbReference type="GO" id="GO:0005737">
    <property type="term" value="C:cytoplasm"/>
    <property type="evidence" value="ECO:0007669"/>
    <property type="project" value="TreeGrafter"/>
</dbReference>
<dbReference type="GO" id="GO:0016020">
    <property type="term" value="C:membrane"/>
    <property type="evidence" value="ECO:0007669"/>
    <property type="project" value="TreeGrafter"/>
</dbReference>
<dbReference type="AlphaFoldDB" id="A0A382LSZ0"/>
<dbReference type="PANTHER" id="PTHR10628:SF30">
    <property type="entry name" value="EXO-ALPHA-SIALIDASE"/>
    <property type="match status" value="1"/>
</dbReference>
<dbReference type="InterPro" id="IPR026856">
    <property type="entry name" value="Sialidase_fam"/>
</dbReference>
<sequence>PTQGRDEADRRFSNLLISQDHGKSWTVSAAASYDNTECQVVQLADNSLMLNCRTENPTKFRTIAITQDLGRTWTPHATNRMGIIEPNCNGSLYRFDYREGDKTKSVLLFANPHSQKSRTHHSIQVSFDEGKTWPAKHRLLLDEGSGKGYPSLSRVDDMHVGIVYEGSGAHLVFERIPIKELVKR</sequence>
<feature type="non-terminal residue" evidence="2">
    <location>
        <position position="1"/>
    </location>
</feature>
<dbReference type="GO" id="GO:0009313">
    <property type="term" value="P:oligosaccharide catabolic process"/>
    <property type="evidence" value="ECO:0007669"/>
    <property type="project" value="TreeGrafter"/>
</dbReference>
<organism evidence="2">
    <name type="scientific">marine metagenome</name>
    <dbReference type="NCBI Taxonomy" id="408172"/>
    <lineage>
        <taxon>unclassified sequences</taxon>
        <taxon>metagenomes</taxon>
        <taxon>ecological metagenomes</taxon>
    </lineage>
</organism>
<feature type="domain" description="Sialidase" evidence="1">
    <location>
        <begin position="14"/>
        <end position="159"/>
    </location>
</feature>
<dbReference type="InterPro" id="IPR011040">
    <property type="entry name" value="Sialidase"/>
</dbReference>
<dbReference type="GO" id="GO:0004308">
    <property type="term" value="F:exo-alpha-sialidase activity"/>
    <property type="evidence" value="ECO:0007669"/>
    <property type="project" value="InterPro"/>
</dbReference>
<dbReference type="Pfam" id="PF13088">
    <property type="entry name" value="BNR_2"/>
    <property type="match status" value="1"/>
</dbReference>
<dbReference type="EMBL" id="UINC01088973">
    <property type="protein sequence ID" value="SVC39666.1"/>
    <property type="molecule type" value="Genomic_DNA"/>
</dbReference>
<evidence type="ECO:0000259" key="1">
    <source>
        <dbReference type="Pfam" id="PF13088"/>
    </source>
</evidence>
<gene>
    <name evidence="2" type="ORF">METZ01_LOCUS292520</name>
</gene>
<protein>
    <recommendedName>
        <fullName evidence="1">Sialidase domain-containing protein</fullName>
    </recommendedName>
</protein>
<dbReference type="PANTHER" id="PTHR10628">
    <property type="entry name" value="SIALIDASE"/>
    <property type="match status" value="1"/>
</dbReference>
<dbReference type="Gene3D" id="2.120.10.10">
    <property type="match status" value="1"/>
</dbReference>
<dbReference type="SUPFAM" id="SSF50939">
    <property type="entry name" value="Sialidases"/>
    <property type="match status" value="1"/>
</dbReference>
<accession>A0A382LSZ0</accession>
<reference evidence="2" key="1">
    <citation type="submission" date="2018-05" db="EMBL/GenBank/DDBJ databases">
        <authorList>
            <person name="Lanie J.A."/>
            <person name="Ng W.-L."/>
            <person name="Kazmierczak K.M."/>
            <person name="Andrzejewski T.M."/>
            <person name="Davidsen T.M."/>
            <person name="Wayne K.J."/>
            <person name="Tettelin H."/>
            <person name="Glass J.I."/>
            <person name="Rusch D."/>
            <person name="Podicherti R."/>
            <person name="Tsui H.-C.T."/>
            <person name="Winkler M.E."/>
        </authorList>
    </citation>
    <scope>NUCLEOTIDE SEQUENCE</scope>
</reference>
<dbReference type="InterPro" id="IPR036278">
    <property type="entry name" value="Sialidase_sf"/>
</dbReference>
<proteinExistence type="predicted"/>